<dbReference type="OrthoDB" id="2443848at2759"/>
<dbReference type="AlphaFoldDB" id="A0A9N9C0V4"/>
<accession>A0A9N9C0V4</accession>
<keyword evidence="2" id="KW-1185">Reference proteome</keyword>
<comment type="caution">
    <text evidence="1">The sequence shown here is derived from an EMBL/GenBank/DDBJ whole genome shotgun (WGS) entry which is preliminary data.</text>
</comment>
<proteinExistence type="predicted"/>
<protein>
    <submittedName>
        <fullName evidence="1">2774_t:CDS:1</fullName>
    </submittedName>
</protein>
<organism evidence="1 2">
    <name type="scientific">Diversispora eburnea</name>
    <dbReference type="NCBI Taxonomy" id="1213867"/>
    <lineage>
        <taxon>Eukaryota</taxon>
        <taxon>Fungi</taxon>
        <taxon>Fungi incertae sedis</taxon>
        <taxon>Mucoromycota</taxon>
        <taxon>Glomeromycotina</taxon>
        <taxon>Glomeromycetes</taxon>
        <taxon>Diversisporales</taxon>
        <taxon>Diversisporaceae</taxon>
        <taxon>Diversispora</taxon>
    </lineage>
</organism>
<dbReference type="Proteomes" id="UP000789706">
    <property type="component" value="Unassembled WGS sequence"/>
</dbReference>
<reference evidence="1" key="1">
    <citation type="submission" date="2021-06" db="EMBL/GenBank/DDBJ databases">
        <authorList>
            <person name="Kallberg Y."/>
            <person name="Tangrot J."/>
            <person name="Rosling A."/>
        </authorList>
    </citation>
    <scope>NUCLEOTIDE SEQUENCE</scope>
    <source>
        <strain evidence="1">AZ414A</strain>
    </source>
</reference>
<evidence type="ECO:0000313" key="2">
    <source>
        <dbReference type="Proteomes" id="UP000789706"/>
    </source>
</evidence>
<name>A0A9N9C0V4_9GLOM</name>
<dbReference type="EMBL" id="CAJVPK010001460">
    <property type="protein sequence ID" value="CAG8587582.1"/>
    <property type="molecule type" value="Genomic_DNA"/>
</dbReference>
<evidence type="ECO:0000313" key="1">
    <source>
        <dbReference type="EMBL" id="CAG8587582.1"/>
    </source>
</evidence>
<sequence>MYKIHKYFERIPTVWDVLDFLYECDIEPFDAKVDSYTKGLEAIANHEQGERAERAQFLHDRFKNATKPRNQYWRTGDFLGYLMQKGPDRKKATEWEKRRSKRQVNINQPIKGNVGNVIGNVNGNINTEKIDQRKDSVDTFFQDPSDQRSTSFIEKLRESKIIGNKTRDEEDKVESESLNSFSASESLNSFSIFLDSNFISFCNTSDADESTSDASEDNDDLDCNNNYENEDDLPKVDKVAFCKAHDSIPNTTKLKLSTGKIVEDVLFEFAKDMDYEHHAHSYIVDFDDEDIKALFTDSEWKELTKDRIGVPPISQEITKELARYGNSTLEDLRTKTMTSYLEEEKYDIRKHYDKEWIQLAIRTLVNLYENIDAPLIRTQYEDWFTVALLGMCIDFCLRDIRLGTDIKRTDAPSLSSANRKNRNRANTRTRKLTGRKIDGIIYTADGLLEFGAIEGARSFTGVSDNKYLNETFKMPKTLRDMYADLIRVINYDDQRADKLQVIGILHLGLWVQFVRLWRAGGSICIFRKDPKSFNLSSKFSKKGLNSFLKFLAKINQYKV</sequence>
<gene>
    <name evidence="1" type="ORF">DEBURN_LOCUS8885</name>
</gene>